<dbReference type="SUPFAM" id="SSF56300">
    <property type="entry name" value="Metallo-dependent phosphatases"/>
    <property type="match status" value="1"/>
</dbReference>
<evidence type="ECO:0000256" key="4">
    <source>
        <dbReference type="ARBA" id="ARBA00025742"/>
    </source>
</evidence>
<dbReference type="PANTHER" id="PTHR42988">
    <property type="entry name" value="PHOSPHOHYDROLASE"/>
    <property type="match status" value="1"/>
</dbReference>
<dbReference type="EMBL" id="CP000390">
    <property type="protein sequence ID" value="ABG63579.1"/>
    <property type="molecule type" value="Genomic_DNA"/>
</dbReference>
<dbReference type="Pfam" id="PF00149">
    <property type="entry name" value="Metallophos"/>
    <property type="match status" value="1"/>
</dbReference>
<sequence length="307" mass="33664">MFRLAHFSDIHLGPLPELSYRELISKRITGYINWHRRRRVNLDNGIIDLISNDILASAPDHIALTGDLVNLALDREIEMAQLWLESLGTPADISVVPGNHDAYVPHALNKACRAWGAYMTADGAEPITDRHQFPYMRVRGPVAIIGLSSARATAPFLASGYFTEEQESRACELLEEAADRKLFRVLLIHHPPVRGATGQHKRLFGISRFQSMVRKYGAELVLHGHTHLPTVHRIDGSNGASVPVVGVAAAGQAHGAALPAAHYNLFEIMGAPGTWQVQLIRRGVAEPGGKVVQLSTQWLISTDRAPA</sequence>
<name>Q11G96_CHESB</name>
<dbReference type="AlphaFoldDB" id="Q11G96"/>
<protein>
    <submittedName>
        <fullName evidence="6">Metallophosphoesterase</fullName>
    </submittedName>
</protein>
<dbReference type="eggNOG" id="COG1409">
    <property type="taxonomic scope" value="Bacteria"/>
</dbReference>
<comment type="similarity">
    <text evidence="4">Belongs to the cyclic nucleotide phosphodiesterase class-III family.</text>
</comment>
<keyword evidence="2" id="KW-0378">Hydrolase</keyword>
<dbReference type="GO" id="GO:0016787">
    <property type="term" value="F:hydrolase activity"/>
    <property type="evidence" value="ECO:0007669"/>
    <property type="project" value="UniProtKB-KW"/>
</dbReference>
<dbReference type="HOGENOM" id="CLU_052611_0_0_5"/>
<dbReference type="KEGG" id="mes:Meso_2187"/>
<dbReference type="GO" id="GO:0046872">
    <property type="term" value="F:metal ion binding"/>
    <property type="evidence" value="ECO:0007669"/>
    <property type="project" value="UniProtKB-KW"/>
</dbReference>
<organism evidence="6">
    <name type="scientific">Chelativorans sp. (strain BNC1)</name>
    <dbReference type="NCBI Taxonomy" id="266779"/>
    <lineage>
        <taxon>Bacteria</taxon>
        <taxon>Pseudomonadati</taxon>
        <taxon>Pseudomonadota</taxon>
        <taxon>Alphaproteobacteria</taxon>
        <taxon>Hyphomicrobiales</taxon>
        <taxon>Phyllobacteriaceae</taxon>
        <taxon>Chelativorans</taxon>
    </lineage>
</organism>
<dbReference type="InterPro" id="IPR029052">
    <property type="entry name" value="Metallo-depent_PP-like"/>
</dbReference>
<evidence type="ECO:0000256" key="2">
    <source>
        <dbReference type="ARBA" id="ARBA00022801"/>
    </source>
</evidence>
<reference evidence="6" key="1">
    <citation type="submission" date="2006-06" db="EMBL/GenBank/DDBJ databases">
        <title>Complete sequence of chromosome of Chelativorans sp. BNC1.</title>
        <authorList>
            <consortium name="US DOE Joint Genome Institute"/>
            <person name="Copeland A."/>
            <person name="Lucas S."/>
            <person name="Lapidus A."/>
            <person name="Barry K."/>
            <person name="Detter J.C."/>
            <person name="Glavina del Rio T."/>
            <person name="Hammon N."/>
            <person name="Israni S."/>
            <person name="Dalin E."/>
            <person name="Tice H."/>
            <person name="Pitluck S."/>
            <person name="Chertkov O."/>
            <person name="Brettin T."/>
            <person name="Bruce D."/>
            <person name="Han C."/>
            <person name="Tapia R."/>
            <person name="Gilna P."/>
            <person name="Schmutz J."/>
            <person name="Larimer F."/>
            <person name="Land M."/>
            <person name="Hauser L."/>
            <person name="Kyrpides N."/>
            <person name="Mikhailova N."/>
            <person name="Richardson P."/>
        </authorList>
    </citation>
    <scope>NUCLEOTIDE SEQUENCE</scope>
    <source>
        <strain evidence="6">BNC1</strain>
    </source>
</reference>
<feature type="domain" description="Calcineurin-like phosphoesterase" evidence="5">
    <location>
        <begin position="2"/>
        <end position="228"/>
    </location>
</feature>
<dbReference type="PANTHER" id="PTHR42988:SF2">
    <property type="entry name" value="CYCLIC NUCLEOTIDE PHOSPHODIESTERASE CBUA0032-RELATED"/>
    <property type="match status" value="1"/>
</dbReference>
<evidence type="ECO:0000256" key="1">
    <source>
        <dbReference type="ARBA" id="ARBA00022723"/>
    </source>
</evidence>
<dbReference type="InterPro" id="IPR050884">
    <property type="entry name" value="CNP_phosphodiesterase-III"/>
</dbReference>
<evidence type="ECO:0000259" key="5">
    <source>
        <dbReference type="Pfam" id="PF00149"/>
    </source>
</evidence>
<proteinExistence type="inferred from homology"/>
<keyword evidence="3" id="KW-0408">Iron</keyword>
<dbReference type="STRING" id="266779.Meso_2187"/>
<dbReference type="OrthoDB" id="9794568at2"/>
<dbReference type="InterPro" id="IPR004843">
    <property type="entry name" value="Calcineurin-like_PHP"/>
</dbReference>
<keyword evidence="1" id="KW-0479">Metal-binding</keyword>
<dbReference type="Gene3D" id="3.60.21.10">
    <property type="match status" value="1"/>
</dbReference>
<gene>
    <name evidence="6" type="ordered locus">Meso_2187</name>
</gene>
<accession>Q11G96</accession>
<evidence type="ECO:0000313" key="6">
    <source>
        <dbReference type="EMBL" id="ABG63579.1"/>
    </source>
</evidence>
<evidence type="ECO:0000256" key="3">
    <source>
        <dbReference type="ARBA" id="ARBA00023004"/>
    </source>
</evidence>